<name>A0A317G809_BUTFI</name>
<evidence type="ECO:0000313" key="3">
    <source>
        <dbReference type="Proteomes" id="UP000245488"/>
    </source>
</evidence>
<dbReference type="SUPFAM" id="SSF54001">
    <property type="entry name" value="Cysteine proteinases"/>
    <property type="match status" value="1"/>
</dbReference>
<feature type="domain" description="Transglutaminase-like" evidence="1">
    <location>
        <begin position="157"/>
        <end position="217"/>
    </location>
</feature>
<reference evidence="2 3" key="1">
    <citation type="submission" date="2017-09" db="EMBL/GenBank/DDBJ databases">
        <title>High-quality draft genome sequence of Butyrivibrio fibrisolvens INBov1, isolated from cow rumen.</title>
        <authorList>
            <person name="Rodriguez Hernaez J."/>
            <person name="Rivarola M."/>
            <person name="Paniego N."/>
            <person name="Cravero S."/>
            <person name="Ceron Cucchi M."/>
            <person name="Martinez M.C."/>
        </authorList>
    </citation>
    <scope>NUCLEOTIDE SEQUENCE [LARGE SCALE GENOMIC DNA]</scope>
    <source>
        <strain evidence="2 3">INBov1</strain>
    </source>
</reference>
<dbReference type="Proteomes" id="UP000245488">
    <property type="component" value="Chromosome"/>
</dbReference>
<protein>
    <recommendedName>
        <fullName evidence="1">Transglutaminase-like domain-containing protein</fullName>
    </recommendedName>
</protein>
<dbReference type="EMBL" id="NXNG01000001">
    <property type="protein sequence ID" value="PWT28790.1"/>
    <property type="molecule type" value="Genomic_DNA"/>
</dbReference>
<gene>
    <name evidence="2" type="ORF">CPT75_17575</name>
</gene>
<dbReference type="AlphaFoldDB" id="A0A317G809"/>
<keyword evidence="3" id="KW-1185">Reference proteome</keyword>
<sequence length="367" mass="41652">MNQIIEMNVSTPEQFIRAVRLSQNVFENQTVINVMNQGESFARASELTADIQYGVTSLYRNTVGSFAGAQLSQFSVQMISDPFGRFSKLLINARYFSTPKELNDLICVSAEIAGLLNKKVRNRSDDLEKIYMFDRWVRKNFEYRSTSQIEDHTAIDLLKNRSGVCQAIAAIAVLVLSYMGVKVLYVSGEGKGNRGWGPHAWNSAYINGQWIHMDFTFSMNSLRLPCTKSGIEEKLFIKTHRWDKKEYSSRSMDVKWKSTCWNKEKGLNIIVNAESCRINGVEVKFSSKLLVKDGNRILVDLASIIRLMGGGIELIPNTGTINVCVCNKRIILKGALKHFHDGFFDQIVLNHIWKNECINDSELRIAI</sequence>
<dbReference type="InterPro" id="IPR002931">
    <property type="entry name" value="Transglutaminase-like"/>
</dbReference>
<proteinExistence type="predicted"/>
<dbReference type="PANTHER" id="PTHR33490:SF6">
    <property type="entry name" value="SLL1049 PROTEIN"/>
    <property type="match status" value="1"/>
</dbReference>
<dbReference type="RefSeq" id="WP_110073862.1">
    <property type="nucleotide sequence ID" value="NZ_CM009896.1"/>
</dbReference>
<accession>A0A317G809</accession>
<evidence type="ECO:0000259" key="1">
    <source>
        <dbReference type="SMART" id="SM00460"/>
    </source>
</evidence>
<dbReference type="PANTHER" id="PTHR33490">
    <property type="entry name" value="BLR5614 PROTEIN-RELATED"/>
    <property type="match status" value="1"/>
</dbReference>
<dbReference type="Gene3D" id="3.10.620.30">
    <property type="match status" value="1"/>
</dbReference>
<evidence type="ECO:0000313" key="2">
    <source>
        <dbReference type="EMBL" id="PWT28790.1"/>
    </source>
</evidence>
<comment type="caution">
    <text evidence="2">The sequence shown here is derived from an EMBL/GenBank/DDBJ whole genome shotgun (WGS) entry which is preliminary data.</text>
</comment>
<dbReference type="SMART" id="SM00460">
    <property type="entry name" value="TGc"/>
    <property type="match status" value="1"/>
</dbReference>
<dbReference type="InterPro" id="IPR038765">
    <property type="entry name" value="Papain-like_cys_pep_sf"/>
</dbReference>
<dbReference type="Pfam" id="PF01841">
    <property type="entry name" value="Transglut_core"/>
    <property type="match status" value="1"/>
</dbReference>
<organism evidence="2 3">
    <name type="scientific">Butyrivibrio fibrisolvens</name>
    <dbReference type="NCBI Taxonomy" id="831"/>
    <lineage>
        <taxon>Bacteria</taxon>
        <taxon>Bacillati</taxon>
        <taxon>Bacillota</taxon>
        <taxon>Clostridia</taxon>
        <taxon>Lachnospirales</taxon>
        <taxon>Lachnospiraceae</taxon>
        <taxon>Butyrivibrio</taxon>
    </lineage>
</organism>